<reference evidence="2" key="1">
    <citation type="journal article" date="2019" name="Int. J. Syst. Evol. Microbiol.">
        <title>The Global Catalogue of Microorganisms (GCM) 10K type strain sequencing project: providing services to taxonomists for standard genome sequencing and annotation.</title>
        <authorList>
            <consortium name="The Broad Institute Genomics Platform"/>
            <consortium name="The Broad Institute Genome Sequencing Center for Infectious Disease"/>
            <person name="Wu L."/>
            <person name="Ma J."/>
        </authorList>
    </citation>
    <scope>NUCLEOTIDE SEQUENCE [LARGE SCALE GENOMIC DNA]</scope>
    <source>
        <strain evidence="2">NBRC 105830</strain>
    </source>
</reference>
<evidence type="ECO:0000313" key="2">
    <source>
        <dbReference type="Proteomes" id="UP001157109"/>
    </source>
</evidence>
<evidence type="ECO:0000313" key="1">
    <source>
        <dbReference type="EMBL" id="GMA21321.1"/>
    </source>
</evidence>
<comment type="caution">
    <text evidence="1">The sequence shown here is derived from an EMBL/GenBank/DDBJ whole genome shotgun (WGS) entry which is preliminary data.</text>
</comment>
<proteinExistence type="predicted"/>
<dbReference type="RefSeq" id="WP_241441584.1">
    <property type="nucleotide sequence ID" value="NZ_BSUJ01000001.1"/>
</dbReference>
<dbReference type="EMBL" id="BSUJ01000001">
    <property type="protein sequence ID" value="GMA21321.1"/>
    <property type="molecule type" value="Genomic_DNA"/>
</dbReference>
<gene>
    <name evidence="1" type="ORF">GCM10025862_33420</name>
</gene>
<evidence type="ECO:0008006" key="3">
    <source>
        <dbReference type="Google" id="ProtNLM"/>
    </source>
</evidence>
<dbReference type="Proteomes" id="UP001157109">
    <property type="component" value="Unassembled WGS sequence"/>
</dbReference>
<name>A0ABQ6HSE9_9MICO</name>
<organism evidence="1 2">
    <name type="scientific">Arsenicicoccus piscis</name>
    <dbReference type="NCBI Taxonomy" id="673954"/>
    <lineage>
        <taxon>Bacteria</taxon>
        <taxon>Bacillati</taxon>
        <taxon>Actinomycetota</taxon>
        <taxon>Actinomycetes</taxon>
        <taxon>Micrococcales</taxon>
        <taxon>Intrasporangiaceae</taxon>
        <taxon>Arsenicicoccus</taxon>
    </lineage>
</organism>
<protein>
    <recommendedName>
        <fullName evidence="3">PIN domain-containing protein</fullName>
    </recommendedName>
</protein>
<sequence>MYIVDTGPVLKFFATNTERWFFGALAGQPIHAPQAVCAEVFDVPRRRPQFSSAPDVWRKVAPKLIVELPDDPTPALEQAARDVLRQDLEAVQRVRQDLGEKMALLHASVEAQVGREVVLCCDDGPAQQLIAREAARLRRLSVPGSIQVVDSIQILRWAIEAGAIKDKAILRQRYDRMAGLDESLPKNIRSTPLLDSPPWPSR</sequence>
<keyword evidence="2" id="KW-1185">Reference proteome</keyword>
<accession>A0ABQ6HSE9</accession>